<feature type="transmembrane region" description="Helical" evidence="2">
    <location>
        <begin position="420"/>
        <end position="441"/>
    </location>
</feature>
<proteinExistence type="predicted"/>
<evidence type="ECO:0000256" key="3">
    <source>
        <dbReference type="SAM" id="SignalP"/>
    </source>
</evidence>
<feature type="region of interest" description="Disordered" evidence="1">
    <location>
        <begin position="750"/>
        <end position="772"/>
    </location>
</feature>
<feature type="transmembrane region" description="Helical" evidence="2">
    <location>
        <begin position="702"/>
        <end position="724"/>
    </location>
</feature>
<feature type="transmembrane region" description="Helical" evidence="2">
    <location>
        <begin position="230"/>
        <end position="254"/>
    </location>
</feature>
<dbReference type="SMART" id="SM00703">
    <property type="entry name" value="NRF"/>
    <property type="match status" value="1"/>
</dbReference>
<dbReference type="InterPro" id="IPR052728">
    <property type="entry name" value="O2_lipid_transport_reg"/>
</dbReference>
<dbReference type="GO" id="GO:0016747">
    <property type="term" value="F:acyltransferase activity, transferring groups other than amino-acyl groups"/>
    <property type="evidence" value="ECO:0007669"/>
    <property type="project" value="InterPro"/>
</dbReference>
<protein>
    <submittedName>
        <fullName evidence="5">Nose resistant to fluoxetine protein 6</fullName>
    </submittedName>
</protein>
<feature type="transmembrane region" description="Helical" evidence="2">
    <location>
        <begin position="497"/>
        <end position="523"/>
    </location>
</feature>
<keyword evidence="2" id="KW-1133">Transmembrane helix</keyword>
<evidence type="ECO:0000313" key="5">
    <source>
        <dbReference type="EMBL" id="CAI8027164.1"/>
    </source>
</evidence>
<feature type="transmembrane region" description="Helical" evidence="2">
    <location>
        <begin position="588"/>
        <end position="610"/>
    </location>
</feature>
<dbReference type="PANTHER" id="PTHR11161:SF0">
    <property type="entry name" value="O-ACYLTRANSFERASE LIKE PROTEIN"/>
    <property type="match status" value="1"/>
</dbReference>
<evidence type="ECO:0000256" key="2">
    <source>
        <dbReference type="SAM" id="Phobius"/>
    </source>
</evidence>
<keyword evidence="2" id="KW-0812">Transmembrane</keyword>
<dbReference type="Pfam" id="PF01757">
    <property type="entry name" value="Acyl_transf_3"/>
    <property type="match status" value="1"/>
</dbReference>
<evidence type="ECO:0000256" key="1">
    <source>
        <dbReference type="SAM" id="MobiDB-lite"/>
    </source>
</evidence>
<gene>
    <name evidence="5" type="ORF">GBAR_LOCUS15555</name>
</gene>
<reference evidence="5" key="1">
    <citation type="submission" date="2023-03" db="EMBL/GenBank/DDBJ databases">
        <authorList>
            <person name="Steffen K."/>
            <person name="Cardenas P."/>
        </authorList>
    </citation>
    <scope>NUCLEOTIDE SEQUENCE</scope>
</reference>
<evidence type="ECO:0000259" key="4">
    <source>
        <dbReference type="SMART" id="SM00703"/>
    </source>
</evidence>
<feature type="signal peptide" evidence="3">
    <location>
        <begin position="1"/>
        <end position="24"/>
    </location>
</feature>
<feature type="transmembrane region" description="Helical" evidence="2">
    <location>
        <begin position="630"/>
        <end position="653"/>
    </location>
</feature>
<dbReference type="Proteomes" id="UP001174909">
    <property type="component" value="Unassembled WGS sequence"/>
</dbReference>
<dbReference type="AlphaFoldDB" id="A0AA35SCH3"/>
<feature type="transmembrane region" description="Helical" evidence="2">
    <location>
        <begin position="674"/>
        <end position="690"/>
    </location>
</feature>
<keyword evidence="6" id="KW-1185">Reference proteome</keyword>
<comment type="caution">
    <text evidence="5">The sequence shown here is derived from an EMBL/GenBank/DDBJ whole genome shotgun (WGS) entry which is preliminary data.</text>
</comment>
<dbReference type="Pfam" id="PF20146">
    <property type="entry name" value="NRF"/>
    <property type="match status" value="1"/>
</dbReference>
<accession>A0AA35SCH3</accession>
<organism evidence="5 6">
    <name type="scientific">Geodia barretti</name>
    <name type="common">Barrett's horny sponge</name>
    <dbReference type="NCBI Taxonomy" id="519541"/>
    <lineage>
        <taxon>Eukaryota</taxon>
        <taxon>Metazoa</taxon>
        <taxon>Porifera</taxon>
        <taxon>Demospongiae</taxon>
        <taxon>Heteroscleromorpha</taxon>
        <taxon>Tetractinellida</taxon>
        <taxon>Astrophorina</taxon>
        <taxon>Geodiidae</taxon>
        <taxon>Geodia</taxon>
    </lineage>
</organism>
<name>A0AA35SCH3_GEOBA</name>
<dbReference type="InterPro" id="IPR002656">
    <property type="entry name" value="Acyl_transf_3_dom"/>
</dbReference>
<feature type="transmembrane region" description="Helical" evidence="2">
    <location>
        <begin position="378"/>
        <end position="400"/>
    </location>
</feature>
<dbReference type="EMBL" id="CASHTH010002262">
    <property type="protein sequence ID" value="CAI8027164.1"/>
    <property type="molecule type" value="Genomic_DNA"/>
</dbReference>
<keyword evidence="3" id="KW-0732">Signal</keyword>
<feature type="transmembrane region" description="Helical" evidence="2">
    <location>
        <begin position="339"/>
        <end position="358"/>
    </location>
</feature>
<feature type="domain" description="Nose resistant-to-fluoxetine protein N-terminal" evidence="4">
    <location>
        <begin position="88"/>
        <end position="218"/>
    </location>
</feature>
<sequence length="772" mass="86292">MAAVYRFCLALELYVLFLSSSVSSVKIAPWIPSRDAAEWINSAVTADLSDESRRTFAVAARKVPAAVSDGFRRLFTEDIDSAAVAAYDSRCLRDFSELMQIPGENLFGASKGVEAIDAMGKPGADLLYGGFVFMAGSFDECMNIGERVKFWSAPITAYIVVKPPPNPTFVPIGIRFGMCVPVSCDSEDFQYFINQSNAFILKYEPTFFLGGDFSQVVETKSRTTPLTTGAIIMITVCCIFLALAIFGTVADVGVKTLKEFSKKLNSSSVNRNPAIDSEESSPLLGRPRQRRMAHPGGVFFETFRPLDFITAFSVFKNVGIILSTRQPPTAITSLNGIRVISMGWVILCHTFLWCYGITSNPLYVVSSVAPRFSAQPIVNGYFSVDSFFFLSGTLVAYLTLREMEKKKGRFPVITYYIHRYLRLTMVYAFVLFFWWTLTVYLGNGPEWYLLAGKGSANYEACNKYWWTNMLYINNFYPWKLGDECMGWTWYLANDMQFFILAPLVLIPLYFFFPIGLAIAAIMLCATLSTNGAIAGTQKFLANTDLPDPSNVNQSDDIYVKPYCRAAPYLVGIVLGFILFKKVRVKIHWLLDTGIYAVIWIIAAGCCYSVVYGLYDSFNGHELTEAQNVSYIMFSRFTWGVGLALIVFACHNGYGWIVNDFLSMKLWIPLSRLSYTAYLVHPIVLSVTIYTTRSTVAYTDFFIAVYAVAMVVLSFAVAGVVAVFVEFPLSSLEMAVFKLVGLKPRESVRRMGSDQNRVSPALNPPEDTRKVTY</sequence>
<evidence type="ECO:0000313" key="6">
    <source>
        <dbReference type="Proteomes" id="UP001174909"/>
    </source>
</evidence>
<keyword evidence="2" id="KW-0472">Membrane</keyword>
<dbReference type="InterPro" id="IPR006621">
    <property type="entry name" value="Nose-resist-to-fluoxetine_N"/>
</dbReference>
<feature type="chain" id="PRO_5041323943" evidence="3">
    <location>
        <begin position="25"/>
        <end position="772"/>
    </location>
</feature>
<dbReference type="PANTHER" id="PTHR11161">
    <property type="entry name" value="O-ACYLTRANSFERASE"/>
    <property type="match status" value="1"/>
</dbReference>